<proteinExistence type="predicted"/>
<gene>
    <name evidence="1" type="ORF">POL58_04125</name>
</gene>
<accession>A0ABT5B1H2</accession>
<keyword evidence="2" id="KW-1185">Reference proteome</keyword>
<evidence type="ECO:0008006" key="3">
    <source>
        <dbReference type="Google" id="ProtNLM"/>
    </source>
</evidence>
<protein>
    <recommendedName>
        <fullName evidence="3">Roadblock/LAMTOR2 domain-containing protein</fullName>
    </recommendedName>
</protein>
<evidence type="ECO:0000313" key="1">
    <source>
        <dbReference type="EMBL" id="MDC0666906.1"/>
    </source>
</evidence>
<dbReference type="Proteomes" id="UP001217838">
    <property type="component" value="Unassembled WGS sequence"/>
</dbReference>
<comment type="caution">
    <text evidence="1">The sequence shown here is derived from an EMBL/GenBank/DDBJ whole genome shotgun (WGS) entry which is preliminary data.</text>
</comment>
<dbReference type="EMBL" id="JAQNDN010000001">
    <property type="protein sequence ID" value="MDC0666906.1"/>
    <property type="molecule type" value="Genomic_DNA"/>
</dbReference>
<name>A0ABT5B1H2_9BACT</name>
<reference evidence="1 2" key="1">
    <citation type="submission" date="2022-11" db="EMBL/GenBank/DDBJ databases">
        <title>Minimal conservation of predation-associated metabolite biosynthetic gene clusters underscores biosynthetic potential of Myxococcota including descriptions for ten novel species: Archangium lansinium sp. nov., Myxococcus landrumus sp. nov., Nannocystis bai.</title>
        <authorList>
            <person name="Ahearne A."/>
            <person name="Stevens C."/>
            <person name="Dowd S."/>
        </authorList>
    </citation>
    <scope>NUCLEOTIDE SEQUENCE [LARGE SCALE GENOMIC DNA]</scope>
    <source>
        <strain evidence="1 2">NCELM</strain>
    </source>
</reference>
<dbReference type="RefSeq" id="WP_271994654.1">
    <property type="nucleotide sequence ID" value="NZ_JAQNDN010000001.1"/>
</dbReference>
<evidence type="ECO:0000313" key="2">
    <source>
        <dbReference type="Proteomes" id="UP001217838"/>
    </source>
</evidence>
<sequence length="127" mass="13649">MNLNEVQATLTDMEDSMLGGLAAIDVFSKTSGMSVAGRRSSPRACALFNILVDRIGDTIKKSGLPVPESIQQTLLRLGDDGQVMIVVVDLTDKYRMGMALDCSRAQLGIVVSVVLPDAIPRMRAALR</sequence>
<organism evidence="1 2">
    <name type="scientific">Nannocystis radixulma</name>
    <dbReference type="NCBI Taxonomy" id="2995305"/>
    <lineage>
        <taxon>Bacteria</taxon>
        <taxon>Pseudomonadati</taxon>
        <taxon>Myxococcota</taxon>
        <taxon>Polyangia</taxon>
        <taxon>Nannocystales</taxon>
        <taxon>Nannocystaceae</taxon>
        <taxon>Nannocystis</taxon>
    </lineage>
</organism>